<comment type="caution">
    <text evidence="1">The sequence shown here is derived from an EMBL/GenBank/DDBJ whole genome shotgun (WGS) entry which is preliminary data.</text>
</comment>
<dbReference type="PATRIC" id="fig|1395516.4.peg.1040"/>
<accession>V8R8B2</accession>
<evidence type="ECO:0000313" key="2">
    <source>
        <dbReference type="Proteomes" id="UP000024771"/>
    </source>
</evidence>
<dbReference type="EMBL" id="AYMZ01000003">
    <property type="protein sequence ID" value="ETF08366.1"/>
    <property type="molecule type" value="Genomic_DNA"/>
</dbReference>
<reference evidence="1 2" key="1">
    <citation type="journal article" date="2014" name="Genome Announc.">
        <title>Draft Genome Sequence of Pseudomonas moraviensis R28-S.</title>
        <authorList>
            <person name="Hunter S.S."/>
            <person name="Yano H."/>
            <person name="Loftie-Eaton W."/>
            <person name="Hughes J."/>
            <person name="De Gelder L."/>
            <person name="Stragier P."/>
            <person name="De Vos P."/>
            <person name="Settles M.L."/>
            <person name="Top E.M."/>
        </authorList>
    </citation>
    <scope>NUCLEOTIDE SEQUENCE [LARGE SCALE GENOMIC DNA]</scope>
    <source>
        <strain evidence="2">R28</strain>
    </source>
</reference>
<dbReference type="InterPro" id="IPR012449">
    <property type="entry name" value="Phage_F116_Orf28"/>
</dbReference>
<organism evidence="1 2">
    <name type="scientific">Pseudomonas moraviensis R28-S</name>
    <dbReference type="NCBI Taxonomy" id="1395516"/>
    <lineage>
        <taxon>Bacteria</taxon>
        <taxon>Pseudomonadati</taxon>
        <taxon>Pseudomonadota</taxon>
        <taxon>Gammaproteobacteria</taxon>
        <taxon>Pseudomonadales</taxon>
        <taxon>Pseudomonadaceae</taxon>
        <taxon>Pseudomonas</taxon>
    </lineage>
</organism>
<dbReference type="Proteomes" id="UP000024771">
    <property type="component" value="Chromosome"/>
</dbReference>
<dbReference type="Pfam" id="PF07867">
    <property type="entry name" value="DUF1654"/>
    <property type="match status" value="1"/>
</dbReference>
<dbReference type="HOGENOM" id="CLU_153873_0_1_6"/>
<sequence length="114" mass="12771">MDIQYREGLMSKAQKNKTVVRAEMSAVERLGLRVSAMINSPRAQDRCAALIHRMESDQDAEWDEVMGRIAETDGVSMIFQDDGGVLLEWEAPSEEDRVLDVGEVEALEEEAAPF</sequence>
<protein>
    <recommendedName>
        <fullName evidence="3">DUF1654 domain-containing protein</fullName>
    </recommendedName>
</protein>
<proteinExistence type="predicted"/>
<name>V8R8B2_9PSED</name>
<evidence type="ECO:0000313" key="1">
    <source>
        <dbReference type="EMBL" id="ETF08366.1"/>
    </source>
</evidence>
<evidence type="ECO:0008006" key="3">
    <source>
        <dbReference type="Google" id="ProtNLM"/>
    </source>
</evidence>
<gene>
    <name evidence="1" type="ORF">PMO01_05095</name>
</gene>
<dbReference type="AlphaFoldDB" id="V8R8B2"/>